<keyword evidence="3" id="KW-1185">Reference proteome</keyword>
<evidence type="ECO:0000256" key="1">
    <source>
        <dbReference type="SAM" id="MobiDB-lite"/>
    </source>
</evidence>
<feature type="region of interest" description="Disordered" evidence="1">
    <location>
        <begin position="60"/>
        <end position="88"/>
    </location>
</feature>
<gene>
    <name evidence="2" type="ORF">POCULU_LOCUS8182</name>
</gene>
<protein>
    <submittedName>
        <fullName evidence="2">900_t:CDS:1</fullName>
    </submittedName>
</protein>
<comment type="caution">
    <text evidence="2">The sequence shown here is derived from an EMBL/GenBank/DDBJ whole genome shotgun (WGS) entry which is preliminary data.</text>
</comment>
<name>A0A9N9GKV7_9GLOM</name>
<organism evidence="2 3">
    <name type="scientific">Paraglomus occultum</name>
    <dbReference type="NCBI Taxonomy" id="144539"/>
    <lineage>
        <taxon>Eukaryota</taxon>
        <taxon>Fungi</taxon>
        <taxon>Fungi incertae sedis</taxon>
        <taxon>Mucoromycota</taxon>
        <taxon>Glomeromycotina</taxon>
        <taxon>Glomeromycetes</taxon>
        <taxon>Paraglomerales</taxon>
        <taxon>Paraglomeraceae</taxon>
        <taxon>Paraglomus</taxon>
    </lineage>
</organism>
<dbReference type="Proteomes" id="UP000789572">
    <property type="component" value="Unassembled WGS sequence"/>
</dbReference>
<reference evidence="2" key="1">
    <citation type="submission" date="2021-06" db="EMBL/GenBank/DDBJ databases">
        <authorList>
            <person name="Kallberg Y."/>
            <person name="Tangrot J."/>
            <person name="Rosling A."/>
        </authorList>
    </citation>
    <scope>NUCLEOTIDE SEQUENCE</scope>
    <source>
        <strain evidence="2">IA702</strain>
    </source>
</reference>
<accession>A0A9N9GKV7</accession>
<sequence length="164" mass="18233">MSLLKKLKHPSSEIQNLLTNHNKNKELKASFVKIECENGSTSLHYNNNNNTMVIYHDNSKPAESLVSSSSSTPSSAASPSPTNDDMGSQLEQILDTLKNNNDCLLLAATLPSRVREDESVEKTLDDHIQDSLKKYGEVERKGALVLVEEEDRIVVDRAELEILI</sequence>
<dbReference type="EMBL" id="CAJVPJ010002217">
    <property type="protein sequence ID" value="CAG8615925.1"/>
    <property type="molecule type" value="Genomic_DNA"/>
</dbReference>
<dbReference type="AlphaFoldDB" id="A0A9N9GKV7"/>
<feature type="compositionally biased region" description="Low complexity" evidence="1">
    <location>
        <begin position="67"/>
        <end position="82"/>
    </location>
</feature>
<proteinExistence type="predicted"/>
<evidence type="ECO:0000313" key="2">
    <source>
        <dbReference type="EMBL" id="CAG8615925.1"/>
    </source>
</evidence>
<evidence type="ECO:0000313" key="3">
    <source>
        <dbReference type="Proteomes" id="UP000789572"/>
    </source>
</evidence>